<evidence type="ECO:0000313" key="7">
    <source>
        <dbReference type="Proteomes" id="UP000237752"/>
    </source>
</evidence>
<dbReference type="AlphaFoldDB" id="A0A2T1A3L2"/>
<comment type="caution">
    <text evidence="6">The sequence shown here is derived from an EMBL/GenBank/DDBJ whole genome shotgun (WGS) entry which is preliminary data.</text>
</comment>
<dbReference type="GO" id="GO:0003700">
    <property type="term" value="F:DNA-binding transcription factor activity"/>
    <property type="evidence" value="ECO:0007669"/>
    <property type="project" value="TreeGrafter"/>
</dbReference>
<dbReference type="InterPro" id="IPR001647">
    <property type="entry name" value="HTH_TetR"/>
</dbReference>
<evidence type="ECO:0000256" key="4">
    <source>
        <dbReference type="PROSITE-ProRule" id="PRU00335"/>
    </source>
</evidence>
<dbReference type="SUPFAM" id="SSF46689">
    <property type="entry name" value="Homeodomain-like"/>
    <property type="match status" value="1"/>
</dbReference>
<dbReference type="InterPro" id="IPR009057">
    <property type="entry name" value="Homeodomain-like_sf"/>
</dbReference>
<dbReference type="EMBL" id="PVUE01000003">
    <property type="protein sequence ID" value="PRZ43200.1"/>
    <property type="molecule type" value="Genomic_DNA"/>
</dbReference>
<reference evidence="6 7" key="1">
    <citation type="submission" date="2018-03" db="EMBL/GenBank/DDBJ databases">
        <title>Genomic Encyclopedia of Archaeal and Bacterial Type Strains, Phase II (KMG-II): from individual species to whole genera.</title>
        <authorList>
            <person name="Goeker M."/>
        </authorList>
    </citation>
    <scope>NUCLEOTIDE SEQUENCE [LARGE SCALE GENOMIC DNA]</scope>
    <source>
        <strain evidence="6 7">DSM 100065</strain>
    </source>
</reference>
<accession>A0A2T1A3L2</accession>
<dbReference type="Pfam" id="PF00440">
    <property type="entry name" value="TetR_N"/>
    <property type="match status" value="1"/>
</dbReference>
<dbReference type="Pfam" id="PF17754">
    <property type="entry name" value="TetR_C_14"/>
    <property type="match status" value="1"/>
</dbReference>
<evidence type="ECO:0000256" key="1">
    <source>
        <dbReference type="ARBA" id="ARBA00023015"/>
    </source>
</evidence>
<name>A0A2T1A3L2_9ACTN</name>
<dbReference type="PROSITE" id="PS50977">
    <property type="entry name" value="HTH_TETR_2"/>
    <property type="match status" value="1"/>
</dbReference>
<gene>
    <name evidence="6" type="ORF">CLV47_103258</name>
</gene>
<keyword evidence="2 4" id="KW-0238">DNA-binding</keyword>
<keyword evidence="7" id="KW-1185">Reference proteome</keyword>
<dbReference type="Gene3D" id="1.10.10.60">
    <property type="entry name" value="Homeodomain-like"/>
    <property type="match status" value="1"/>
</dbReference>
<dbReference type="Gene3D" id="1.10.357.10">
    <property type="entry name" value="Tetracycline Repressor, domain 2"/>
    <property type="match status" value="1"/>
</dbReference>
<dbReference type="Proteomes" id="UP000237752">
    <property type="component" value="Unassembled WGS sequence"/>
</dbReference>
<dbReference type="GO" id="GO:0000976">
    <property type="term" value="F:transcription cis-regulatory region binding"/>
    <property type="evidence" value="ECO:0007669"/>
    <property type="project" value="TreeGrafter"/>
</dbReference>
<dbReference type="InterPro" id="IPR041347">
    <property type="entry name" value="MftR_C"/>
</dbReference>
<dbReference type="PANTHER" id="PTHR30055:SF234">
    <property type="entry name" value="HTH-TYPE TRANSCRIPTIONAL REGULATOR BETI"/>
    <property type="match status" value="1"/>
</dbReference>
<evidence type="ECO:0000259" key="5">
    <source>
        <dbReference type="PROSITE" id="PS50977"/>
    </source>
</evidence>
<sequence length="195" mass="22061">MLGLRERKKAKTKAAIQQHALKLFRERGYAETTIEQIAAAAEVSPSTFFRYYPTKEDVVLTEFMDSETFRLMVEAPADLSPLQAVAYAIGQTFGNMPDEELQLEFTRNELIQSVPELRRGMLAEITRPIELLTEAIAIRLDRPLDDPDLRLYAGAAIGGLMMLTRRTAEMGIPEMMRSLRDGIERLERMLTLGPV</sequence>
<keyword evidence="3" id="KW-0804">Transcription</keyword>
<dbReference type="InterPro" id="IPR050109">
    <property type="entry name" value="HTH-type_TetR-like_transc_reg"/>
</dbReference>
<feature type="domain" description="HTH tetR-type" evidence="5">
    <location>
        <begin position="10"/>
        <end position="70"/>
    </location>
</feature>
<evidence type="ECO:0000313" key="6">
    <source>
        <dbReference type="EMBL" id="PRZ43200.1"/>
    </source>
</evidence>
<evidence type="ECO:0000256" key="2">
    <source>
        <dbReference type="ARBA" id="ARBA00023125"/>
    </source>
</evidence>
<evidence type="ECO:0000256" key="3">
    <source>
        <dbReference type="ARBA" id="ARBA00023163"/>
    </source>
</evidence>
<proteinExistence type="predicted"/>
<keyword evidence="1" id="KW-0805">Transcription regulation</keyword>
<feature type="DNA-binding region" description="H-T-H motif" evidence="4">
    <location>
        <begin position="33"/>
        <end position="52"/>
    </location>
</feature>
<dbReference type="PRINTS" id="PR00455">
    <property type="entry name" value="HTHTETR"/>
</dbReference>
<organism evidence="6 7">
    <name type="scientific">Antricoccus suffuscus</name>
    <dbReference type="NCBI Taxonomy" id="1629062"/>
    <lineage>
        <taxon>Bacteria</taxon>
        <taxon>Bacillati</taxon>
        <taxon>Actinomycetota</taxon>
        <taxon>Actinomycetes</taxon>
        <taxon>Geodermatophilales</taxon>
        <taxon>Antricoccaceae</taxon>
        <taxon>Antricoccus</taxon>
    </lineage>
</organism>
<dbReference type="PANTHER" id="PTHR30055">
    <property type="entry name" value="HTH-TYPE TRANSCRIPTIONAL REGULATOR RUTR"/>
    <property type="match status" value="1"/>
</dbReference>
<protein>
    <submittedName>
        <fullName evidence="6">TetR family transcriptional regulator</fullName>
    </submittedName>
</protein>